<keyword evidence="10" id="KW-1185">Reference proteome</keyword>
<keyword evidence="2 8" id="KW-0645">Protease</keyword>
<keyword evidence="6" id="KW-0238">DNA-binding</keyword>
<evidence type="ECO:0000256" key="2">
    <source>
        <dbReference type="ARBA" id="ARBA00022670"/>
    </source>
</evidence>
<keyword evidence="4 8" id="KW-0378">Hydrolase</keyword>
<evidence type="ECO:0000256" key="5">
    <source>
        <dbReference type="ARBA" id="ARBA00023124"/>
    </source>
</evidence>
<keyword evidence="7" id="KW-0456">Lyase</keyword>
<name>A0ABN4QZV9_9BORD</name>
<dbReference type="PANTHER" id="PTHR13604:SF0">
    <property type="entry name" value="ABASIC SITE PROCESSING PROTEIN HMCES"/>
    <property type="match status" value="1"/>
</dbReference>
<gene>
    <name evidence="9" type="ORF">BAU06_09420</name>
</gene>
<reference evidence="9 10" key="1">
    <citation type="submission" date="2016-06" db="EMBL/GenBank/DDBJ databases">
        <title>Complete genome sequences of Bordetella bronchialis and Bordetella flabilis.</title>
        <authorList>
            <person name="LiPuma J.J."/>
            <person name="Spilker T."/>
        </authorList>
    </citation>
    <scope>NUCLEOTIDE SEQUENCE [LARGE SCALE GENOMIC DNA]</scope>
    <source>
        <strain evidence="9 10">AU3182</strain>
    </source>
</reference>
<evidence type="ECO:0000313" key="10">
    <source>
        <dbReference type="Proteomes" id="UP000091897"/>
    </source>
</evidence>
<organism evidence="9 10">
    <name type="scientific">Bordetella bronchialis</name>
    <dbReference type="NCBI Taxonomy" id="463025"/>
    <lineage>
        <taxon>Bacteria</taxon>
        <taxon>Pseudomonadati</taxon>
        <taxon>Pseudomonadota</taxon>
        <taxon>Betaproteobacteria</taxon>
        <taxon>Burkholderiales</taxon>
        <taxon>Alcaligenaceae</taxon>
        <taxon>Bordetella</taxon>
    </lineage>
</organism>
<dbReference type="Gene3D" id="3.90.1680.10">
    <property type="entry name" value="SOS response associated peptidase-like"/>
    <property type="match status" value="1"/>
</dbReference>
<evidence type="ECO:0000313" key="9">
    <source>
        <dbReference type="EMBL" id="ANN66486.1"/>
    </source>
</evidence>
<evidence type="ECO:0000256" key="6">
    <source>
        <dbReference type="ARBA" id="ARBA00023125"/>
    </source>
</evidence>
<dbReference type="RefSeq" id="WP_066347639.1">
    <property type="nucleotide sequence ID" value="NZ_CBCSFJ010000005.1"/>
</dbReference>
<evidence type="ECO:0000256" key="1">
    <source>
        <dbReference type="ARBA" id="ARBA00008136"/>
    </source>
</evidence>
<comment type="similarity">
    <text evidence="1 8">Belongs to the SOS response-associated peptidase family.</text>
</comment>
<dbReference type="InterPro" id="IPR003738">
    <property type="entry name" value="SRAP"/>
</dbReference>
<dbReference type="Proteomes" id="UP000091897">
    <property type="component" value="Chromosome"/>
</dbReference>
<dbReference type="SUPFAM" id="SSF143081">
    <property type="entry name" value="BB1717-like"/>
    <property type="match status" value="1"/>
</dbReference>
<keyword evidence="3" id="KW-0227">DNA damage</keyword>
<evidence type="ECO:0000256" key="3">
    <source>
        <dbReference type="ARBA" id="ARBA00022763"/>
    </source>
</evidence>
<dbReference type="InterPro" id="IPR036590">
    <property type="entry name" value="SRAP-like"/>
</dbReference>
<dbReference type="Pfam" id="PF02586">
    <property type="entry name" value="SRAP"/>
    <property type="match status" value="1"/>
</dbReference>
<evidence type="ECO:0000256" key="8">
    <source>
        <dbReference type="RuleBase" id="RU364100"/>
    </source>
</evidence>
<evidence type="ECO:0000256" key="7">
    <source>
        <dbReference type="ARBA" id="ARBA00023239"/>
    </source>
</evidence>
<sequence>MCSHYTALKKAEQLERYFRARGIPIPKSDMWPRYPGVFVRRPPEWESGDEAVPEREAVIGRWGLISAMTRPEKAKDAQKLSTFNARSETAGKSFTFGNAWRRGQRCLIPAHAVFEPDWRAVDAGLAKNPTPTRFFRADGAPLGIAGLWDKWRSPEGEWIESFTMLTINADQHPLFIDYHKAKDEKRMVVILPDGAYDDWVTGAGDIRDFLQPYPADKLVAEPVVKTAVANPEE</sequence>
<proteinExistence type="inferred from homology"/>
<dbReference type="EC" id="3.4.-.-" evidence="8"/>
<accession>A0ABN4QZV9</accession>
<dbReference type="PANTHER" id="PTHR13604">
    <property type="entry name" value="DC12-RELATED"/>
    <property type="match status" value="1"/>
</dbReference>
<evidence type="ECO:0000256" key="4">
    <source>
        <dbReference type="ARBA" id="ARBA00022801"/>
    </source>
</evidence>
<keyword evidence="5" id="KW-0190">Covalent protein-DNA linkage</keyword>
<dbReference type="EMBL" id="CP016170">
    <property type="protein sequence ID" value="ANN66486.1"/>
    <property type="molecule type" value="Genomic_DNA"/>
</dbReference>
<protein>
    <recommendedName>
        <fullName evidence="8">Abasic site processing protein</fullName>
        <ecNumber evidence="8">3.4.-.-</ecNumber>
    </recommendedName>
</protein>